<feature type="transmembrane region" description="Helical" evidence="1">
    <location>
        <begin position="97"/>
        <end position="119"/>
    </location>
</feature>
<name>A0ABP6GI65_9ACTN</name>
<protein>
    <recommendedName>
        <fullName evidence="4">Integral membrane protein</fullName>
    </recommendedName>
</protein>
<feature type="transmembrane region" description="Helical" evidence="1">
    <location>
        <begin position="68"/>
        <end position="85"/>
    </location>
</feature>
<gene>
    <name evidence="2" type="ORF">GCM10010439_21260</name>
</gene>
<organism evidence="2 3">
    <name type="scientific">Actinocorallia aurantiaca</name>
    <dbReference type="NCBI Taxonomy" id="46204"/>
    <lineage>
        <taxon>Bacteria</taxon>
        <taxon>Bacillati</taxon>
        <taxon>Actinomycetota</taxon>
        <taxon>Actinomycetes</taxon>
        <taxon>Streptosporangiales</taxon>
        <taxon>Thermomonosporaceae</taxon>
        <taxon>Actinocorallia</taxon>
    </lineage>
</organism>
<dbReference type="Proteomes" id="UP001501842">
    <property type="component" value="Unassembled WGS sequence"/>
</dbReference>
<evidence type="ECO:0000313" key="2">
    <source>
        <dbReference type="EMBL" id="GAA2724211.1"/>
    </source>
</evidence>
<keyword evidence="1" id="KW-0472">Membrane</keyword>
<dbReference type="RefSeq" id="WP_344450127.1">
    <property type="nucleotide sequence ID" value="NZ_BAAATZ010000007.1"/>
</dbReference>
<dbReference type="EMBL" id="BAAATZ010000007">
    <property type="protein sequence ID" value="GAA2724211.1"/>
    <property type="molecule type" value="Genomic_DNA"/>
</dbReference>
<reference evidence="3" key="1">
    <citation type="journal article" date="2019" name="Int. J. Syst. Evol. Microbiol.">
        <title>The Global Catalogue of Microorganisms (GCM) 10K type strain sequencing project: providing services to taxonomists for standard genome sequencing and annotation.</title>
        <authorList>
            <consortium name="The Broad Institute Genomics Platform"/>
            <consortium name="The Broad Institute Genome Sequencing Center for Infectious Disease"/>
            <person name="Wu L."/>
            <person name="Ma J."/>
        </authorList>
    </citation>
    <scope>NUCLEOTIDE SEQUENCE [LARGE SCALE GENOMIC DNA]</scope>
    <source>
        <strain evidence="3">JCM 8201</strain>
    </source>
</reference>
<keyword evidence="1" id="KW-1133">Transmembrane helix</keyword>
<proteinExistence type="predicted"/>
<keyword evidence="1" id="KW-0812">Transmembrane</keyword>
<keyword evidence="3" id="KW-1185">Reference proteome</keyword>
<evidence type="ECO:0000313" key="3">
    <source>
        <dbReference type="Proteomes" id="UP001501842"/>
    </source>
</evidence>
<feature type="transmembrane region" description="Helical" evidence="1">
    <location>
        <begin position="40"/>
        <end position="61"/>
    </location>
</feature>
<accession>A0ABP6GI65</accession>
<evidence type="ECO:0000256" key="1">
    <source>
        <dbReference type="SAM" id="Phobius"/>
    </source>
</evidence>
<sequence>MHRVWAGVIATGGLAAAVLDVVLCFSALGDVMRAEGAGFLAWAAALVLSGCFLVAAAIVLLHCAADWGWCWPGWGFGLLYLLLVAEELGNRGGGYGSSMPIVLVCSYLTTIPFQLAVWARRTAARPSRPKPERTPLRWPRTVRRVQWPLTVRDVRWSRMARRARWPRTVRRVFVLLVLRSALLVLRVVRLVQQRRSAALAEESPSVRGWNSVTNRR</sequence>
<evidence type="ECO:0008006" key="4">
    <source>
        <dbReference type="Google" id="ProtNLM"/>
    </source>
</evidence>
<comment type="caution">
    <text evidence="2">The sequence shown here is derived from an EMBL/GenBank/DDBJ whole genome shotgun (WGS) entry which is preliminary data.</text>
</comment>